<reference evidence="2 3" key="1">
    <citation type="submission" date="2012-02" db="EMBL/GenBank/DDBJ databases">
        <title>Complete sequence of chromosome of Singulisphaera acidiphila DSM 18658.</title>
        <authorList>
            <consortium name="US DOE Joint Genome Institute (JGI-PGF)"/>
            <person name="Lucas S."/>
            <person name="Copeland A."/>
            <person name="Lapidus A."/>
            <person name="Glavina del Rio T."/>
            <person name="Dalin E."/>
            <person name="Tice H."/>
            <person name="Bruce D."/>
            <person name="Goodwin L."/>
            <person name="Pitluck S."/>
            <person name="Peters L."/>
            <person name="Ovchinnikova G."/>
            <person name="Chertkov O."/>
            <person name="Kyrpides N."/>
            <person name="Mavromatis K."/>
            <person name="Ivanova N."/>
            <person name="Brettin T."/>
            <person name="Detter J.C."/>
            <person name="Han C."/>
            <person name="Larimer F."/>
            <person name="Land M."/>
            <person name="Hauser L."/>
            <person name="Markowitz V."/>
            <person name="Cheng J.-F."/>
            <person name="Hugenholtz P."/>
            <person name="Woyke T."/>
            <person name="Wu D."/>
            <person name="Tindall B."/>
            <person name="Pomrenke H."/>
            <person name="Brambilla E."/>
            <person name="Klenk H.-P."/>
            <person name="Eisen J.A."/>
        </authorList>
    </citation>
    <scope>NUCLEOTIDE SEQUENCE [LARGE SCALE GENOMIC DNA]</scope>
    <source>
        <strain evidence="3">ATCC BAA-1392 / DSM 18658 / VKM B-2454 / MOB10</strain>
    </source>
</reference>
<dbReference type="EMBL" id="CP003364">
    <property type="protein sequence ID" value="AGA26160.1"/>
    <property type="molecule type" value="Genomic_DNA"/>
</dbReference>
<proteinExistence type="predicted"/>
<keyword evidence="1" id="KW-1133">Transmembrane helix</keyword>
<organism evidence="2 3">
    <name type="scientific">Singulisphaera acidiphila (strain ATCC BAA-1392 / DSM 18658 / VKM B-2454 / MOB10)</name>
    <dbReference type="NCBI Taxonomy" id="886293"/>
    <lineage>
        <taxon>Bacteria</taxon>
        <taxon>Pseudomonadati</taxon>
        <taxon>Planctomycetota</taxon>
        <taxon>Planctomycetia</taxon>
        <taxon>Isosphaerales</taxon>
        <taxon>Isosphaeraceae</taxon>
        <taxon>Singulisphaera</taxon>
    </lineage>
</organism>
<keyword evidence="1" id="KW-0812">Transmembrane</keyword>
<dbReference type="Proteomes" id="UP000010798">
    <property type="component" value="Chromosome"/>
</dbReference>
<keyword evidence="1" id="KW-0472">Membrane</keyword>
<name>L0DBC2_SINAD</name>
<accession>L0DBC2</accession>
<sequence length="264" mass="28875">MNCHACQHQISSEASFCPSCGKPQGAWVPNPNLPKKMGDRDKAWVIIAGLTATPIAILIVMVIAAGVRSKFKPPGLAAGTELEIIGRPIAADRGVYDALRGGTAMTDFKTGRQKFRVEPGAAGRVIEQNGEAVHFEVVSGKMKGRDGWLSRDGVRLPPTEAESAKDVKFGLTLLERRKLYAEVERNAKLAVREADRRVPDAINRTSRVGIPAVQKKWSLVLNEILKENSRRLYSKYSNLTKKQIGLIISEGSGNSWPEPEVPKP</sequence>
<dbReference type="KEGG" id="saci:Sinac_1791"/>
<protein>
    <recommendedName>
        <fullName evidence="4">Zinc-ribbon domain-containing protein</fullName>
    </recommendedName>
</protein>
<feature type="transmembrane region" description="Helical" evidence="1">
    <location>
        <begin position="43"/>
        <end position="67"/>
    </location>
</feature>
<gene>
    <name evidence="2" type="ordered locus">Sinac_1791</name>
</gene>
<keyword evidence="3" id="KW-1185">Reference proteome</keyword>
<evidence type="ECO:0000256" key="1">
    <source>
        <dbReference type="SAM" id="Phobius"/>
    </source>
</evidence>
<evidence type="ECO:0000313" key="2">
    <source>
        <dbReference type="EMBL" id="AGA26160.1"/>
    </source>
</evidence>
<evidence type="ECO:0000313" key="3">
    <source>
        <dbReference type="Proteomes" id="UP000010798"/>
    </source>
</evidence>
<evidence type="ECO:0008006" key="4">
    <source>
        <dbReference type="Google" id="ProtNLM"/>
    </source>
</evidence>
<dbReference type="HOGENOM" id="CLU_1053358_0_0_0"/>
<dbReference type="AlphaFoldDB" id="L0DBC2"/>